<evidence type="ECO:0000259" key="4">
    <source>
        <dbReference type="PROSITE" id="PS50943"/>
    </source>
</evidence>
<dbReference type="InterPro" id="IPR010982">
    <property type="entry name" value="Lambda_DNA-bd_dom_sf"/>
</dbReference>
<dbReference type="EMBL" id="CP068595">
    <property type="protein sequence ID" value="QQZ58850.1"/>
    <property type="molecule type" value="Genomic_DNA"/>
</dbReference>
<dbReference type="InterPro" id="IPR001387">
    <property type="entry name" value="Cro/C1-type_HTH"/>
</dbReference>
<accession>A0A974P7S7</accession>
<keyword evidence="3" id="KW-0804">Transcription</keyword>
<keyword evidence="1" id="KW-0805">Transcription regulation</keyword>
<dbReference type="SMART" id="SM00530">
    <property type="entry name" value="HTH_XRE"/>
    <property type="match status" value="1"/>
</dbReference>
<dbReference type="AlphaFoldDB" id="A0A974P7S7"/>
<dbReference type="SUPFAM" id="SSF47413">
    <property type="entry name" value="lambda repressor-like DNA-binding domains"/>
    <property type="match status" value="1"/>
</dbReference>
<sequence>MENDPKVIIAENIKKYLNKNKMSQKTLAEKISLRPSTVSDYLNYRSKPSHGVIQKIADVFGVHKSDIDTTFKYENTQEPLIIKEENEEKKHTMLLM</sequence>
<dbReference type="PANTHER" id="PTHR40661">
    <property type="match status" value="1"/>
</dbReference>
<evidence type="ECO:0000256" key="2">
    <source>
        <dbReference type="ARBA" id="ARBA00023125"/>
    </source>
</evidence>
<dbReference type="Proteomes" id="UP000595841">
    <property type="component" value="Chromosome"/>
</dbReference>
<protein>
    <submittedName>
        <fullName evidence="5">Helix-turn-helix transcriptional regulator</fullName>
    </submittedName>
</protein>
<proteinExistence type="predicted"/>
<keyword evidence="6" id="KW-1185">Reference proteome</keyword>
<name>A0A974P7S7_9BACL</name>
<gene>
    <name evidence="5" type="ORF">JI735_19150</name>
</gene>
<evidence type="ECO:0000313" key="6">
    <source>
        <dbReference type="Proteomes" id="UP000595841"/>
    </source>
</evidence>
<evidence type="ECO:0000313" key="5">
    <source>
        <dbReference type="EMBL" id="QQZ58850.1"/>
    </source>
</evidence>
<keyword evidence="2" id="KW-0238">DNA-binding</keyword>
<evidence type="ECO:0000256" key="1">
    <source>
        <dbReference type="ARBA" id="ARBA00023015"/>
    </source>
</evidence>
<evidence type="ECO:0000256" key="3">
    <source>
        <dbReference type="ARBA" id="ARBA00023163"/>
    </source>
</evidence>
<reference evidence="5 6" key="1">
    <citation type="submission" date="2021-01" db="EMBL/GenBank/DDBJ databases">
        <title>Whole genome sequence of Paenibacillus sonchi LMG 24727 for comparative genomics.</title>
        <authorList>
            <person name="Lee G."/>
            <person name="Kim M.-J."/>
            <person name="Lim K."/>
            <person name="Shin J.-H."/>
        </authorList>
    </citation>
    <scope>NUCLEOTIDE SEQUENCE [LARGE SCALE GENOMIC DNA]</scope>
    <source>
        <strain evidence="5 6">LMG 24727</strain>
    </source>
</reference>
<organism evidence="5 6">
    <name type="scientific">Paenibacillus sonchi</name>
    <dbReference type="NCBI Taxonomy" id="373687"/>
    <lineage>
        <taxon>Bacteria</taxon>
        <taxon>Bacillati</taxon>
        <taxon>Bacillota</taxon>
        <taxon>Bacilli</taxon>
        <taxon>Bacillales</taxon>
        <taxon>Paenibacillaceae</taxon>
        <taxon>Paenibacillus</taxon>
        <taxon>Paenibacillus sonchi group</taxon>
    </lineage>
</organism>
<dbReference type="KEGG" id="pson:JI735_19150"/>
<dbReference type="PANTHER" id="PTHR40661:SF1">
    <property type="entry name" value="HTH CRO_C1-TYPE DOMAIN-CONTAINING PROTEIN"/>
    <property type="match status" value="1"/>
</dbReference>
<dbReference type="PROSITE" id="PS50943">
    <property type="entry name" value="HTH_CROC1"/>
    <property type="match status" value="1"/>
</dbReference>
<dbReference type="GO" id="GO:0003677">
    <property type="term" value="F:DNA binding"/>
    <property type="evidence" value="ECO:0007669"/>
    <property type="project" value="UniProtKB-KW"/>
</dbReference>
<dbReference type="Pfam" id="PF01381">
    <property type="entry name" value="HTH_3"/>
    <property type="match status" value="1"/>
</dbReference>
<dbReference type="CDD" id="cd00093">
    <property type="entry name" value="HTH_XRE"/>
    <property type="match status" value="1"/>
</dbReference>
<feature type="domain" description="HTH cro/C1-type" evidence="4">
    <location>
        <begin position="13"/>
        <end position="67"/>
    </location>
</feature>
<dbReference type="Gene3D" id="1.10.260.40">
    <property type="entry name" value="lambda repressor-like DNA-binding domains"/>
    <property type="match status" value="1"/>
</dbReference>